<name>A0A009IHG4_ACIB9</name>
<feature type="transmembrane region" description="Helical" evidence="8">
    <location>
        <begin position="228"/>
        <end position="248"/>
    </location>
</feature>
<keyword evidence="5 8" id="KW-1133">Transmembrane helix</keyword>
<feature type="transmembrane region" description="Helical" evidence="8">
    <location>
        <begin position="344"/>
        <end position="371"/>
    </location>
</feature>
<gene>
    <name evidence="11" type="ORF">J512_3521</name>
</gene>
<protein>
    <recommendedName>
        <fullName evidence="8">Ammonium transporter</fullName>
    </recommendedName>
</protein>
<accession>A0A009IHG4</accession>
<dbReference type="NCBIfam" id="TIGR00836">
    <property type="entry name" value="amt"/>
    <property type="match status" value="1"/>
</dbReference>
<feature type="transmembrane region" description="Helical" evidence="8">
    <location>
        <begin position="288"/>
        <end position="305"/>
    </location>
</feature>
<feature type="domain" description="Ammonium transporter AmtB-like" evidence="10">
    <location>
        <begin position="33"/>
        <end position="435"/>
    </location>
</feature>
<feature type="signal peptide" evidence="9">
    <location>
        <begin position="1"/>
        <end position="22"/>
    </location>
</feature>
<keyword evidence="4 8" id="KW-0812">Transmembrane</keyword>
<comment type="similarity">
    <text evidence="2 8">Belongs to the ammonia transporter channel (TC 1.A.11.2) family.</text>
</comment>
<dbReference type="InterPro" id="IPR024041">
    <property type="entry name" value="NH4_transpt_AmtB-like_dom"/>
</dbReference>
<dbReference type="GO" id="GO:0005886">
    <property type="term" value="C:plasma membrane"/>
    <property type="evidence" value="ECO:0007669"/>
    <property type="project" value="UniProtKB-SubCell"/>
</dbReference>
<feature type="transmembrane region" description="Helical" evidence="8">
    <location>
        <begin position="194"/>
        <end position="216"/>
    </location>
</feature>
<evidence type="ECO:0000313" key="12">
    <source>
        <dbReference type="Proteomes" id="UP000020595"/>
    </source>
</evidence>
<reference evidence="11 12" key="1">
    <citation type="submission" date="2014-02" db="EMBL/GenBank/DDBJ databases">
        <title>Comparative genomics and transcriptomics to identify genetic mechanisms underlying the emergence of carbapenem resistant Acinetobacter baumannii (CRAb).</title>
        <authorList>
            <person name="Harris A.D."/>
            <person name="Johnson K.J."/>
            <person name="George J."/>
            <person name="Shefchek K."/>
            <person name="Daugherty S.C."/>
            <person name="Parankush S."/>
            <person name="Sadzewicz L."/>
            <person name="Tallon L."/>
            <person name="Sengamalay N."/>
            <person name="Hazen T.H."/>
            <person name="Rasko D.A."/>
        </authorList>
    </citation>
    <scope>NUCLEOTIDE SEQUENCE [LARGE SCALE GENOMIC DNA]</scope>
    <source>
        <strain evidence="11 12">1295743</strain>
    </source>
</reference>
<dbReference type="PROSITE" id="PS01219">
    <property type="entry name" value="AMMONIUM_TRANSP"/>
    <property type="match status" value="1"/>
</dbReference>
<dbReference type="SUPFAM" id="SSF111352">
    <property type="entry name" value="Ammonium transporter"/>
    <property type="match status" value="1"/>
</dbReference>
<dbReference type="Pfam" id="PF00909">
    <property type="entry name" value="Ammonium_transp"/>
    <property type="match status" value="1"/>
</dbReference>
<evidence type="ECO:0000256" key="3">
    <source>
        <dbReference type="ARBA" id="ARBA00022448"/>
    </source>
</evidence>
<sequence length="437" mass="46317">MWVNHLKRIVAAILLLPGLAFAGETDLDSASTVWMMLSTLLVLLMFVPGLALFYGGMVRAKNILSIYTQFFAVAGVVCVLWLTVVYSMSADKTHMQAGVTNLYSFVGSLNKAFLVGIDENTLLGGVPEYILIIFGMTFAIITPCLAIGAFAERMKFGAVVLFSALWLVLVYGPMTHMVWGGEGAIMHTWGVLDFAGGTAVHINAGIAALVGAIVLGKRKGWPAAPVPPHNVVYTMIGAAFLWVGWFGFNVGSAFAVNASATIAMMTTMVATCGGILGWMVIEKMHTHHVTALGLASGAIGGLVGITPAAAYVGPFGALAIGFITAICCFYAVTKLKHKMGIDDALDVFALHGIGGMVGCMLTGIFCIPQLGGKVADISLLNQLAAQAGSIVLTVIYCGVLTWLIMKFVDKTIGLRVTPEQEERGLDVSDHNERAYNN</sequence>
<feature type="transmembrane region" description="Helical" evidence="8">
    <location>
        <begin position="156"/>
        <end position="174"/>
    </location>
</feature>
<evidence type="ECO:0000256" key="1">
    <source>
        <dbReference type="ARBA" id="ARBA00004141"/>
    </source>
</evidence>
<dbReference type="AlphaFoldDB" id="A0A009IHG4"/>
<dbReference type="Proteomes" id="UP000020595">
    <property type="component" value="Unassembled WGS sequence"/>
</dbReference>
<comment type="caution">
    <text evidence="11">The sequence shown here is derived from an EMBL/GenBank/DDBJ whole genome shotgun (WGS) entry which is preliminary data.</text>
</comment>
<keyword evidence="6 8" id="KW-0472">Membrane</keyword>
<dbReference type="PANTHER" id="PTHR43029:SF10">
    <property type="entry name" value="AMMONIUM TRANSPORTER MEP2"/>
    <property type="match status" value="1"/>
</dbReference>
<comment type="subcellular location">
    <subcellularLocation>
        <location evidence="8">Cell membrane</location>
        <topology evidence="8">Multi-pass membrane protein</topology>
    </subcellularLocation>
    <subcellularLocation>
        <location evidence="1">Membrane</location>
        <topology evidence="1">Multi-pass membrane protein</topology>
    </subcellularLocation>
</comment>
<feature type="transmembrane region" description="Helical" evidence="8">
    <location>
        <begin position="311"/>
        <end position="332"/>
    </location>
</feature>
<evidence type="ECO:0000256" key="9">
    <source>
        <dbReference type="SAM" id="SignalP"/>
    </source>
</evidence>
<evidence type="ECO:0000256" key="8">
    <source>
        <dbReference type="RuleBase" id="RU362002"/>
    </source>
</evidence>
<evidence type="ECO:0000256" key="2">
    <source>
        <dbReference type="ARBA" id="ARBA00005887"/>
    </source>
</evidence>
<keyword evidence="7 8" id="KW-0924">Ammonia transport</keyword>
<evidence type="ECO:0000259" key="10">
    <source>
        <dbReference type="Pfam" id="PF00909"/>
    </source>
</evidence>
<keyword evidence="3 8" id="KW-0813">Transport</keyword>
<evidence type="ECO:0000256" key="5">
    <source>
        <dbReference type="ARBA" id="ARBA00022989"/>
    </source>
</evidence>
<dbReference type="EMBL" id="JEWH01000063">
    <property type="protein sequence ID" value="EXB04029.1"/>
    <property type="molecule type" value="Genomic_DNA"/>
</dbReference>
<feature type="transmembrane region" description="Helical" evidence="8">
    <location>
        <begin position="129"/>
        <end position="149"/>
    </location>
</feature>
<evidence type="ECO:0000256" key="7">
    <source>
        <dbReference type="ARBA" id="ARBA00023177"/>
    </source>
</evidence>
<evidence type="ECO:0000313" key="11">
    <source>
        <dbReference type="EMBL" id="EXB04029.1"/>
    </source>
</evidence>
<evidence type="ECO:0000256" key="6">
    <source>
        <dbReference type="ARBA" id="ARBA00023136"/>
    </source>
</evidence>
<keyword evidence="9" id="KW-0732">Signal</keyword>
<dbReference type="InterPro" id="IPR001905">
    <property type="entry name" value="Ammonium_transpt"/>
</dbReference>
<feature type="transmembrane region" description="Helical" evidence="8">
    <location>
        <begin position="383"/>
        <end position="405"/>
    </location>
</feature>
<dbReference type="GO" id="GO:0008519">
    <property type="term" value="F:ammonium channel activity"/>
    <property type="evidence" value="ECO:0007669"/>
    <property type="project" value="InterPro"/>
</dbReference>
<dbReference type="InterPro" id="IPR018047">
    <property type="entry name" value="Ammonium_transpt_CS"/>
</dbReference>
<evidence type="ECO:0000256" key="4">
    <source>
        <dbReference type="ARBA" id="ARBA00022692"/>
    </source>
</evidence>
<dbReference type="PATRIC" id="fig|1310613.3.peg.3378"/>
<dbReference type="PANTHER" id="PTHR43029">
    <property type="entry name" value="AMMONIUM TRANSPORTER MEP2"/>
    <property type="match status" value="1"/>
</dbReference>
<dbReference type="RefSeq" id="WP_004704288.1">
    <property type="nucleotide sequence ID" value="NZ_JEWH01000063.1"/>
</dbReference>
<dbReference type="InterPro" id="IPR029020">
    <property type="entry name" value="Ammonium/urea_transptr"/>
</dbReference>
<feature type="transmembrane region" description="Helical" evidence="8">
    <location>
        <begin position="32"/>
        <end position="54"/>
    </location>
</feature>
<dbReference type="Gene3D" id="1.10.3430.10">
    <property type="entry name" value="Ammonium transporter AmtB like domains"/>
    <property type="match status" value="1"/>
</dbReference>
<feature type="transmembrane region" description="Helical" evidence="8">
    <location>
        <begin position="254"/>
        <end position="281"/>
    </location>
</feature>
<proteinExistence type="inferred from homology"/>
<organism evidence="11 12">
    <name type="scientific">Acinetobacter baumannii (strain 1295743)</name>
    <dbReference type="NCBI Taxonomy" id="1310613"/>
    <lineage>
        <taxon>Bacteria</taxon>
        <taxon>Pseudomonadati</taxon>
        <taxon>Pseudomonadota</taxon>
        <taxon>Gammaproteobacteria</taxon>
        <taxon>Moraxellales</taxon>
        <taxon>Moraxellaceae</taxon>
        <taxon>Acinetobacter</taxon>
        <taxon>Acinetobacter calcoaceticus/baumannii complex</taxon>
    </lineage>
</organism>
<feature type="transmembrane region" description="Helical" evidence="8">
    <location>
        <begin position="66"/>
        <end position="86"/>
    </location>
</feature>
<feature type="chain" id="PRO_5001446765" description="Ammonium transporter" evidence="9">
    <location>
        <begin position="23"/>
        <end position="437"/>
    </location>
</feature>